<reference evidence="3" key="1">
    <citation type="journal article" date="2020" name="Stud. Mycol.">
        <title>101 Dothideomycetes genomes: a test case for predicting lifestyles and emergence of pathogens.</title>
        <authorList>
            <person name="Haridas S."/>
            <person name="Albert R."/>
            <person name="Binder M."/>
            <person name="Bloem J."/>
            <person name="Labutti K."/>
            <person name="Salamov A."/>
            <person name="Andreopoulos B."/>
            <person name="Baker S."/>
            <person name="Barry K."/>
            <person name="Bills G."/>
            <person name="Bluhm B."/>
            <person name="Cannon C."/>
            <person name="Castanera R."/>
            <person name="Culley D."/>
            <person name="Daum C."/>
            <person name="Ezra D."/>
            <person name="Gonzalez J."/>
            <person name="Henrissat B."/>
            <person name="Kuo A."/>
            <person name="Liang C."/>
            <person name="Lipzen A."/>
            <person name="Lutzoni F."/>
            <person name="Magnuson J."/>
            <person name="Mondo S."/>
            <person name="Nolan M."/>
            <person name="Ohm R."/>
            <person name="Pangilinan J."/>
            <person name="Park H.-J."/>
            <person name="Ramirez L."/>
            <person name="Alfaro M."/>
            <person name="Sun H."/>
            <person name="Tritt A."/>
            <person name="Yoshinaga Y."/>
            <person name="Zwiers L.-H."/>
            <person name="Turgeon B."/>
            <person name="Goodwin S."/>
            <person name="Spatafora J."/>
            <person name="Crous P."/>
            <person name="Grigoriev I."/>
        </authorList>
    </citation>
    <scope>NUCLEOTIDE SEQUENCE</scope>
    <source>
        <strain evidence="3">CBS 480.64</strain>
    </source>
</reference>
<dbReference type="Pfam" id="PF00172">
    <property type="entry name" value="Zn_clus"/>
    <property type="match status" value="1"/>
</dbReference>
<dbReference type="SMART" id="SM00066">
    <property type="entry name" value="GAL4"/>
    <property type="match status" value="1"/>
</dbReference>
<feature type="non-terminal residue" evidence="3">
    <location>
        <position position="54"/>
    </location>
</feature>
<dbReference type="InterPro" id="IPR001138">
    <property type="entry name" value="Zn2Cys6_DnaBD"/>
</dbReference>
<dbReference type="OrthoDB" id="2399539at2759"/>
<dbReference type="EMBL" id="MU005959">
    <property type="protein sequence ID" value="KAF2863836.1"/>
    <property type="molecule type" value="Genomic_DNA"/>
</dbReference>
<dbReference type="GO" id="GO:0000981">
    <property type="term" value="F:DNA-binding transcription factor activity, RNA polymerase II-specific"/>
    <property type="evidence" value="ECO:0007669"/>
    <property type="project" value="InterPro"/>
</dbReference>
<evidence type="ECO:0000313" key="3">
    <source>
        <dbReference type="EMBL" id="KAF2863836.1"/>
    </source>
</evidence>
<protein>
    <recommendedName>
        <fullName evidence="2">Zn(2)-C6 fungal-type domain-containing protein</fullName>
    </recommendedName>
</protein>
<evidence type="ECO:0000313" key="4">
    <source>
        <dbReference type="Proteomes" id="UP000799421"/>
    </source>
</evidence>
<dbReference type="PROSITE" id="PS50048">
    <property type="entry name" value="ZN2_CY6_FUNGAL_2"/>
    <property type="match status" value="1"/>
</dbReference>
<gene>
    <name evidence="3" type="ORF">K470DRAFT_202322</name>
</gene>
<dbReference type="PANTHER" id="PTHR47655:SF2">
    <property type="entry name" value="QUINIC ACID UTILIZATION ACTIVATOR"/>
    <property type="match status" value="1"/>
</dbReference>
<dbReference type="GO" id="GO:0008270">
    <property type="term" value="F:zinc ion binding"/>
    <property type="evidence" value="ECO:0007669"/>
    <property type="project" value="InterPro"/>
</dbReference>
<dbReference type="PANTHER" id="PTHR47655">
    <property type="entry name" value="QUINIC ACID UTILIZATION ACTIVATOR"/>
    <property type="match status" value="1"/>
</dbReference>
<dbReference type="AlphaFoldDB" id="A0A6A7C8E2"/>
<feature type="domain" description="Zn(2)-C6 fungal-type" evidence="2">
    <location>
        <begin position="7"/>
        <end position="37"/>
    </location>
</feature>
<accession>A0A6A7C8E2</accession>
<proteinExistence type="predicted"/>
<dbReference type="Proteomes" id="UP000799421">
    <property type="component" value="Unassembled WGS sequence"/>
</dbReference>
<organism evidence="3 4">
    <name type="scientific">Piedraia hortae CBS 480.64</name>
    <dbReference type="NCBI Taxonomy" id="1314780"/>
    <lineage>
        <taxon>Eukaryota</taxon>
        <taxon>Fungi</taxon>
        <taxon>Dikarya</taxon>
        <taxon>Ascomycota</taxon>
        <taxon>Pezizomycotina</taxon>
        <taxon>Dothideomycetes</taxon>
        <taxon>Dothideomycetidae</taxon>
        <taxon>Capnodiales</taxon>
        <taxon>Piedraiaceae</taxon>
        <taxon>Piedraia</taxon>
    </lineage>
</organism>
<keyword evidence="1" id="KW-0539">Nucleus</keyword>
<dbReference type="SUPFAM" id="SSF57701">
    <property type="entry name" value="Zn2/Cys6 DNA-binding domain"/>
    <property type="match status" value="1"/>
</dbReference>
<feature type="non-terminal residue" evidence="3">
    <location>
        <position position="1"/>
    </location>
</feature>
<dbReference type="CDD" id="cd00067">
    <property type="entry name" value="GAL4"/>
    <property type="match status" value="1"/>
</dbReference>
<dbReference type="GO" id="GO:0045944">
    <property type="term" value="P:positive regulation of transcription by RNA polymerase II"/>
    <property type="evidence" value="ECO:0007669"/>
    <property type="project" value="TreeGrafter"/>
</dbReference>
<dbReference type="PROSITE" id="PS00463">
    <property type="entry name" value="ZN2_CY6_FUNGAL_1"/>
    <property type="match status" value="1"/>
</dbReference>
<sequence length="54" mass="6283">RSRVSRACDKCRASREKCDGARPCCRTCFIQKRECSYDDPAKKRGIQPNYIRSL</sequence>
<dbReference type="InterPro" id="IPR052783">
    <property type="entry name" value="Metabolic/Drug-Res_Regulator"/>
</dbReference>
<dbReference type="Gene3D" id="4.10.240.10">
    <property type="entry name" value="Zn(2)-C6 fungal-type DNA-binding domain"/>
    <property type="match status" value="1"/>
</dbReference>
<keyword evidence="4" id="KW-1185">Reference proteome</keyword>
<name>A0A6A7C8E2_9PEZI</name>
<dbReference type="InterPro" id="IPR036864">
    <property type="entry name" value="Zn2-C6_fun-type_DNA-bd_sf"/>
</dbReference>
<evidence type="ECO:0000256" key="1">
    <source>
        <dbReference type="ARBA" id="ARBA00023242"/>
    </source>
</evidence>
<evidence type="ECO:0000259" key="2">
    <source>
        <dbReference type="PROSITE" id="PS50048"/>
    </source>
</evidence>